<dbReference type="STRING" id="334253.SAMN04487943_110138"/>
<evidence type="ECO:0000256" key="1">
    <source>
        <dbReference type="ARBA" id="ARBA00006484"/>
    </source>
</evidence>
<dbReference type="PANTHER" id="PTHR42879">
    <property type="entry name" value="3-OXOACYL-(ACYL-CARRIER-PROTEIN) REDUCTASE"/>
    <property type="match status" value="1"/>
</dbReference>
<dbReference type="PANTHER" id="PTHR42879:SF6">
    <property type="entry name" value="NADPH-DEPENDENT REDUCTASE BACG"/>
    <property type="match status" value="1"/>
</dbReference>
<dbReference type="RefSeq" id="WP_091484930.1">
    <property type="nucleotide sequence ID" value="NZ_FOTR01000010.1"/>
</dbReference>
<dbReference type="GO" id="GO:0008206">
    <property type="term" value="P:bile acid metabolic process"/>
    <property type="evidence" value="ECO:0007669"/>
    <property type="project" value="UniProtKB-ARBA"/>
</dbReference>
<name>A0A1I4P9A0_9BACI</name>
<dbReference type="Pfam" id="PF13561">
    <property type="entry name" value="adh_short_C2"/>
    <property type="match status" value="1"/>
</dbReference>
<sequence>MDLGVKGKKVLVTAASKGLGKACAKAYAEEGAQVFIASRNKAQLDRAANEIIEQTGNANVEAIVCDLTKSQDIENMMQSIGRVDILINNAGGPPAGKFNDFDDADWQHAFELLLMNIIRTVRAVTPAMREQQFGRIVNITSSSMKQALDGLLLSNTFRPAIVGLSKSLSQELASDQILINSVGPGTMETDRIRDIYKQQPSDESVEERLNKAGTNIPIGRIGQPEEFAKAILFLGSAANTYITGQTLIVDGGAMKTL</sequence>
<protein>
    <submittedName>
        <fullName evidence="3">3-oxoacyl-[acyl-carrier protein] reductase</fullName>
    </submittedName>
</protein>
<comment type="similarity">
    <text evidence="1">Belongs to the short-chain dehydrogenases/reductases (SDR) family.</text>
</comment>
<dbReference type="EMBL" id="FOTR01000010">
    <property type="protein sequence ID" value="SFM24146.1"/>
    <property type="molecule type" value="Genomic_DNA"/>
</dbReference>
<proteinExistence type="inferred from homology"/>
<reference evidence="4" key="1">
    <citation type="submission" date="2016-10" db="EMBL/GenBank/DDBJ databases">
        <authorList>
            <person name="Varghese N."/>
            <person name="Submissions S."/>
        </authorList>
    </citation>
    <scope>NUCLEOTIDE SEQUENCE [LARGE SCALE GENOMIC DNA]</scope>
    <source>
        <strain evidence="4">CGMCC 1.4250</strain>
    </source>
</reference>
<accession>A0A1I4P9A0</accession>
<keyword evidence="2" id="KW-0560">Oxidoreductase</keyword>
<organism evidence="3 4">
    <name type="scientific">Gracilibacillus orientalis</name>
    <dbReference type="NCBI Taxonomy" id="334253"/>
    <lineage>
        <taxon>Bacteria</taxon>
        <taxon>Bacillati</taxon>
        <taxon>Bacillota</taxon>
        <taxon>Bacilli</taxon>
        <taxon>Bacillales</taxon>
        <taxon>Bacillaceae</taxon>
        <taxon>Gracilibacillus</taxon>
    </lineage>
</organism>
<dbReference type="GO" id="GO:0016491">
    <property type="term" value="F:oxidoreductase activity"/>
    <property type="evidence" value="ECO:0007669"/>
    <property type="project" value="UniProtKB-KW"/>
</dbReference>
<dbReference type="InterPro" id="IPR050259">
    <property type="entry name" value="SDR"/>
</dbReference>
<gene>
    <name evidence="3" type="ORF">SAMN04487943_110138</name>
</gene>
<dbReference type="OrthoDB" id="9803333at2"/>
<dbReference type="CDD" id="cd05344">
    <property type="entry name" value="BKR_like_SDR_like"/>
    <property type="match status" value="1"/>
</dbReference>
<dbReference type="FunFam" id="3.40.50.720:FF:000084">
    <property type="entry name" value="Short-chain dehydrogenase reductase"/>
    <property type="match status" value="1"/>
</dbReference>
<evidence type="ECO:0000313" key="4">
    <source>
        <dbReference type="Proteomes" id="UP000198565"/>
    </source>
</evidence>
<dbReference type="Proteomes" id="UP000198565">
    <property type="component" value="Unassembled WGS sequence"/>
</dbReference>
<dbReference type="InterPro" id="IPR036291">
    <property type="entry name" value="NAD(P)-bd_dom_sf"/>
</dbReference>
<dbReference type="InterPro" id="IPR002347">
    <property type="entry name" value="SDR_fam"/>
</dbReference>
<dbReference type="PRINTS" id="PR00080">
    <property type="entry name" value="SDRFAMILY"/>
</dbReference>
<dbReference type="PRINTS" id="PR00081">
    <property type="entry name" value="GDHRDH"/>
</dbReference>
<dbReference type="Gene3D" id="3.40.50.720">
    <property type="entry name" value="NAD(P)-binding Rossmann-like Domain"/>
    <property type="match status" value="1"/>
</dbReference>
<keyword evidence="4" id="KW-1185">Reference proteome</keyword>
<dbReference type="AlphaFoldDB" id="A0A1I4P9A0"/>
<dbReference type="SUPFAM" id="SSF51735">
    <property type="entry name" value="NAD(P)-binding Rossmann-fold domains"/>
    <property type="match status" value="1"/>
</dbReference>
<evidence type="ECO:0000256" key="2">
    <source>
        <dbReference type="ARBA" id="ARBA00023002"/>
    </source>
</evidence>
<evidence type="ECO:0000313" key="3">
    <source>
        <dbReference type="EMBL" id="SFM24146.1"/>
    </source>
</evidence>